<organism evidence="1 2">
    <name type="scientific">Nocardioides lianchengensis</name>
    <dbReference type="NCBI Taxonomy" id="1045774"/>
    <lineage>
        <taxon>Bacteria</taxon>
        <taxon>Bacillati</taxon>
        <taxon>Actinomycetota</taxon>
        <taxon>Actinomycetes</taxon>
        <taxon>Propionibacteriales</taxon>
        <taxon>Nocardioidaceae</taxon>
        <taxon>Nocardioides</taxon>
    </lineage>
</organism>
<accession>A0A1G7AYQ3</accession>
<dbReference type="OrthoDB" id="9850326at2"/>
<evidence type="ECO:0008006" key="3">
    <source>
        <dbReference type="Google" id="ProtNLM"/>
    </source>
</evidence>
<reference evidence="1 2" key="1">
    <citation type="submission" date="2016-10" db="EMBL/GenBank/DDBJ databases">
        <authorList>
            <person name="de Groot N.N."/>
        </authorList>
    </citation>
    <scope>NUCLEOTIDE SEQUENCE [LARGE SCALE GENOMIC DNA]</scope>
    <source>
        <strain evidence="1 2">CGMCC 4.6858</strain>
    </source>
</reference>
<evidence type="ECO:0000313" key="2">
    <source>
        <dbReference type="Proteomes" id="UP000199034"/>
    </source>
</evidence>
<gene>
    <name evidence="1" type="ORF">SAMN05421872_116103</name>
</gene>
<evidence type="ECO:0000313" key="1">
    <source>
        <dbReference type="EMBL" id="SDE19106.1"/>
    </source>
</evidence>
<dbReference type="Proteomes" id="UP000199034">
    <property type="component" value="Unassembled WGS sequence"/>
</dbReference>
<proteinExistence type="predicted"/>
<sequence length="404" mass="41908">MRKLLRGPVISLASQGVGVLQLVIVLAFIGADEATDAFFYLFALGLVPILILLVGLMYPMLLNERRISKRGLARLRVVTPLASTAFVVSGATWLSVNDRLASNLVVLAFVIALNSAFQALCWFNAVAAESIGEPLWISGVALPANTFATIMAVIPWPTSAAAMTAMAVGLTIGNAVTLAAMLARRVGAEALTKAPGTPAASRGSYWFLGKASVGYGAQVVMQSAAVQLPAAGVTILNVANKVVGSISATFVNAVMPHMVHEASTSPDPARRFLRLMLAGTTTLGILIVAITAMVAAEHRVEAVALAAWLAASTGAAVAQRMAFRFLPANASRFSIVVVAAVSVLVAASASSDDFKLVVLLSALALMDAVTALLLLAMLRDRVGTLWMGLSAALATAIWAGTLIT</sequence>
<dbReference type="EMBL" id="FMZM01000016">
    <property type="protein sequence ID" value="SDE19106.1"/>
    <property type="molecule type" value="Genomic_DNA"/>
</dbReference>
<dbReference type="RefSeq" id="WP_090860721.1">
    <property type="nucleotide sequence ID" value="NZ_FMZM01000016.1"/>
</dbReference>
<keyword evidence="2" id="KW-1185">Reference proteome</keyword>
<name>A0A1G7AYQ3_9ACTN</name>
<protein>
    <recommendedName>
        <fullName evidence="3">Membrane protein involved in the export of O-antigen and teichoic acid</fullName>
    </recommendedName>
</protein>
<dbReference type="STRING" id="1045774.SAMN05421872_116103"/>
<dbReference type="AlphaFoldDB" id="A0A1G7AYQ3"/>